<dbReference type="PROSITE" id="PS50206">
    <property type="entry name" value="RHODANESE_3"/>
    <property type="match status" value="1"/>
</dbReference>
<dbReference type="InterPro" id="IPR001763">
    <property type="entry name" value="Rhodanese-like_dom"/>
</dbReference>
<dbReference type="SUPFAM" id="SSF52821">
    <property type="entry name" value="Rhodanese/Cell cycle control phosphatase"/>
    <property type="match status" value="1"/>
</dbReference>
<dbReference type="RefSeq" id="WP_188448038.1">
    <property type="nucleotide sequence ID" value="NZ_BMFO01000002.1"/>
</dbReference>
<keyword evidence="4" id="KW-1185">Reference proteome</keyword>
<dbReference type="PANTHER" id="PTHR43031:SF18">
    <property type="entry name" value="RHODANESE-RELATED SULFURTRANSFERASES"/>
    <property type="match status" value="1"/>
</dbReference>
<dbReference type="Proteomes" id="UP000632858">
    <property type="component" value="Unassembled WGS sequence"/>
</dbReference>
<comment type="caution">
    <text evidence="3">The sequence shown here is derived from an EMBL/GenBank/DDBJ whole genome shotgun (WGS) entry which is preliminary data.</text>
</comment>
<keyword evidence="1" id="KW-0812">Transmembrane</keyword>
<evidence type="ECO:0000256" key="1">
    <source>
        <dbReference type="SAM" id="Phobius"/>
    </source>
</evidence>
<proteinExistence type="predicted"/>
<accession>A0A917CGJ8</accession>
<dbReference type="PANTHER" id="PTHR43031">
    <property type="entry name" value="FAD-DEPENDENT OXIDOREDUCTASE"/>
    <property type="match status" value="1"/>
</dbReference>
<evidence type="ECO:0000313" key="4">
    <source>
        <dbReference type="Proteomes" id="UP000632858"/>
    </source>
</evidence>
<dbReference type="EMBL" id="BMFO01000002">
    <property type="protein sequence ID" value="GGF88394.1"/>
    <property type="molecule type" value="Genomic_DNA"/>
</dbReference>
<sequence length="144" mass="15350">MSLAELLAFAGQSPLLSALFVVLTAAIVYTEIARLFTGYKRVTPAQLTDLINRESALVVDVSAIADFEKGHILGSKHVAMSQFDPENKLLAKAKELPVAVVCRSGQTAGGAAARLHKAGFTRVYLLEGGINAWTQADLPLTKGR</sequence>
<dbReference type="Pfam" id="PF00581">
    <property type="entry name" value="Rhodanese"/>
    <property type="match status" value="1"/>
</dbReference>
<evidence type="ECO:0000259" key="2">
    <source>
        <dbReference type="PROSITE" id="PS50206"/>
    </source>
</evidence>
<name>A0A917CGJ8_9GAMM</name>
<evidence type="ECO:0000313" key="3">
    <source>
        <dbReference type="EMBL" id="GGF88394.1"/>
    </source>
</evidence>
<dbReference type="InterPro" id="IPR036873">
    <property type="entry name" value="Rhodanese-like_dom_sf"/>
</dbReference>
<keyword evidence="1" id="KW-0472">Membrane</keyword>
<gene>
    <name evidence="3" type="ORF">GCM10010960_07840</name>
</gene>
<feature type="transmembrane region" description="Helical" evidence="1">
    <location>
        <begin position="6"/>
        <end position="30"/>
    </location>
</feature>
<dbReference type="SMART" id="SM00450">
    <property type="entry name" value="RHOD"/>
    <property type="match status" value="1"/>
</dbReference>
<reference evidence="3" key="1">
    <citation type="journal article" date="2014" name="Int. J. Syst. Evol. Microbiol.">
        <title>Complete genome sequence of Corynebacterium casei LMG S-19264T (=DSM 44701T), isolated from a smear-ripened cheese.</title>
        <authorList>
            <consortium name="US DOE Joint Genome Institute (JGI-PGF)"/>
            <person name="Walter F."/>
            <person name="Albersmeier A."/>
            <person name="Kalinowski J."/>
            <person name="Ruckert C."/>
        </authorList>
    </citation>
    <scope>NUCLEOTIDE SEQUENCE</scope>
    <source>
        <strain evidence="3">CGMCC 1.12726</strain>
    </source>
</reference>
<dbReference type="Gene3D" id="3.40.250.10">
    <property type="entry name" value="Rhodanese-like domain"/>
    <property type="match status" value="1"/>
</dbReference>
<feature type="domain" description="Rhodanese" evidence="2">
    <location>
        <begin position="52"/>
        <end position="142"/>
    </location>
</feature>
<organism evidence="3 4">
    <name type="scientific">Arenimonas maotaiensis</name>
    <dbReference type="NCBI Taxonomy" id="1446479"/>
    <lineage>
        <taxon>Bacteria</taxon>
        <taxon>Pseudomonadati</taxon>
        <taxon>Pseudomonadota</taxon>
        <taxon>Gammaproteobacteria</taxon>
        <taxon>Lysobacterales</taxon>
        <taxon>Lysobacteraceae</taxon>
        <taxon>Arenimonas</taxon>
    </lineage>
</organism>
<dbReference type="InterPro" id="IPR050229">
    <property type="entry name" value="GlpE_sulfurtransferase"/>
</dbReference>
<dbReference type="AlphaFoldDB" id="A0A917CGJ8"/>
<reference evidence="3" key="2">
    <citation type="submission" date="2020-09" db="EMBL/GenBank/DDBJ databases">
        <authorList>
            <person name="Sun Q."/>
            <person name="Zhou Y."/>
        </authorList>
    </citation>
    <scope>NUCLEOTIDE SEQUENCE</scope>
    <source>
        <strain evidence="3">CGMCC 1.12726</strain>
    </source>
</reference>
<keyword evidence="1" id="KW-1133">Transmembrane helix</keyword>
<dbReference type="CDD" id="cd00158">
    <property type="entry name" value="RHOD"/>
    <property type="match status" value="1"/>
</dbReference>
<protein>
    <submittedName>
        <fullName evidence="3">Membrane protein</fullName>
    </submittedName>
</protein>